<sequence>MIKKLCGSALVCLLTCLLAHAQHDSVGPSVKMPGHPRILWLQGEEKNVKQTLHGDAIWQKVHNSILAECDALQSVPALERKVIGRRLLGVSRECLRRVFFLSYAWRMTGNKQYMQRAEKELLAVSRFSDWNPSHFLDVAEMTMAVAIGYDWLHNALPAASKNIIREAILKKGIAPSLEPRNSGWLRVSNNWNQVCNAGMLYGALAIYESEPELALQIINRGIRSIDLPMEDYHPDGAYPEGYGYWGYGTSFNVLFISAVEKLFGKDFGLVSKPGFLQTADYLEHVTGAWGDSFNYSDAGGGGGVQPAMFWFAARRKQPSLLWVERSRLESEKSTRHVRNRLLPALMLWGNGISMKSVAPPAATFWTGNGKSPVALMRTSWTDSLAIYVGLKAGSPAVNHAHMDVGSFIMEADGVRWGMDFGMQDYNSLEQKGVKIWDKGQYAQRWQVFRYNNFAHSTLTINDSLQRVKGNAPITRYSDKPAFMHAICDLSGVYDGQLQKATRGIAVVNKEYVVVRDEVEAPAKATKLRWTLLTPANVKITGSKTAELTKNGKKLLLKVDAPLNVQMKTWTTTPPHDYDAPNPGTVLTGFEVDLPPGYKGSFTVVLAPGGDQNKTYDLPGALANWP</sequence>
<dbReference type="EMBL" id="CP029600">
    <property type="protein sequence ID" value="AWO02230.1"/>
    <property type="molecule type" value="Genomic_DNA"/>
</dbReference>
<evidence type="ECO:0000256" key="1">
    <source>
        <dbReference type="ARBA" id="ARBA00004196"/>
    </source>
</evidence>
<dbReference type="InterPro" id="IPR008929">
    <property type="entry name" value="Chondroitin_lyas"/>
</dbReference>
<gene>
    <name evidence="4" type="ORF">DLD77_05085</name>
</gene>
<feature type="signal peptide" evidence="2">
    <location>
        <begin position="1"/>
        <end position="21"/>
    </location>
</feature>
<evidence type="ECO:0000313" key="4">
    <source>
        <dbReference type="EMBL" id="AWO02230.1"/>
    </source>
</evidence>
<protein>
    <submittedName>
        <fullName evidence="4">Heparinase</fullName>
    </submittedName>
</protein>
<dbReference type="Gene3D" id="1.50.10.100">
    <property type="entry name" value="Chondroitin AC/alginate lyase"/>
    <property type="match status" value="1"/>
</dbReference>
<feature type="domain" description="Heparinase II/III-like C-terminal" evidence="3">
    <location>
        <begin position="386"/>
        <end position="554"/>
    </location>
</feature>
<accession>A0ABM6WE71</accession>
<comment type="subcellular location">
    <subcellularLocation>
        <location evidence="1">Cell envelope</location>
    </subcellularLocation>
</comment>
<evidence type="ECO:0000313" key="5">
    <source>
        <dbReference type="Proteomes" id="UP000246099"/>
    </source>
</evidence>
<evidence type="ECO:0000256" key="2">
    <source>
        <dbReference type="SAM" id="SignalP"/>
    </source>
</evidence>
<dbReference type="Proteomes" id="UP000246099">
    <property type="component" value="Chromosome"/>
</dbReference>
<dbReference type="RefSeq" id="WP_119078432.1">
    <property type="nucleotide sequence ID" value="NZ_CP029600.1"/>
</dbReference>
<name>A0ABM6WE71_9BACT</name>
<dbReference type="Gene3D" id="2.70.98.70">
    <property type="match status" value="1"/>
</dbReference>
<keyword evidence="5" id="KW-1185">Reference proteome</keyword>
<evidence type="ECO:0000259" key="3">
    <source>
        <dbReference type="Pfam" id="PF07940"/>
    </source>
</evidence>
<reference evidence="4 5" key="1">
    <citation type="submission" date="2018-05" db="EMBL/GenBank/DDBJ databases">
        <title>Chitinophaga sp. nov., isolated from rhizosphere soil of Alhagi.</title>
        <authorList>
            <person name="Liu Y."/>
        </authorList>
    </citation>
    <scope>NUCLEOTIDE SEQUENCE [LARGE SCALE GENOMIC DNA]</scope>
    <source>
        <strain evidence="4 5">T22</strain>
    </source>
</reference>
<dbReference type="Pfam" id="PF07940">
    <property type="entry name" value="Hepar_II_III_C"/>
    <property type="match status" value="1"/>
</dbReference>
<dbReference type="InterPro" id="IPR012480">
    <property type="entry name" value="Hepar_II_III_C"/>
</dbReference>
<organism evidence="4 5">
    <name type="scientific">Chitinophaga alhagiae</name>
    <dbReference type="NCBI Taxonomy" id="2203219"/>
    <lineage>
        <taxon>Bacteria</taxon>
        <taxon>Pseudomonadati</taxon>
        <taxon>Bacteroidota</taxon>
        <taxon>Chitinophagia</taxon>
        <taxon>Chitinophagales</taxon>
        <taxon>Chitinophagaceae</taxon>
        <taxon>Chitinophaga</taxon>
    </lineage>
</organism>
<dbReference type="SUPFAM" id="SSF48230">
    <property type="entry name" value="Chondroitin AC/alginate lyase"/>
    <property type="match status" value="1"/>
</dbReference>
<dbReference type="PANTHER" id="PTHR38045:SF1">
    <property type="entry name" value="HEPARINASE II_III-LIKE PROTEIN"/>
    <property type="match status" value="1"/>
</dbReference>
<proteinExistence type="predicted"/>
<dbReference type="PANTHER" id="PTHR38045">
    <property type="entry name" value="CHROMOSOME 1, WHOLE GENOME SHOTGUN SEQUENCE"/>
    <property type="match status" value="1"/>
</dbReference>
<keyword evidence="2" id="KW-0732">Signal</keyword>
<feature type="chain" id="PRO_5046728145" evidence="2">
    <location>
        <begin position="22"/>
        <end position="625"/>
    </location>
</feature>